<reference evidence="6 7" key="1">
    <citation type="submission" date="2023-09" db="EMBL/GenBank/DDBJ databases">
        <authorList>
            <person name="Rey-Velasco X."/>
        </authorList>
    </citation>
    <scope>NUCLEOTIDE SEQUENCE [LARGE SCALE GENOMIC DNA]</scope>
    <source>
        <strain evidence="6 7">F158</strain>
    </source>
</reference>
<dbReference type="Gene3D" id="3.30.1330.60">
    <property type="entry name" value="OmpA-like domain"/>
    <property type="match status" value="1"/>
</dbReference>
<keyword evidence="7" id="KW-1185">Reference proteome</keyword>
<evidence type="ECO:0000256" key="4">
    <source>
        <dbReference type="PROSITE-ProRule" id="PRU00473"/>
    </source>
</evidence>
<comment type="subcellular location">
    <subcellularLocation>
        <location evidence="1">Cell outer membrane</location>
    </subcellularLocation>
</comment>
<evidence type="ECO:0000256" key="3">
    <source>
        <dbReference type="ARBA" id="ARBA00023237"/>
    </source>
</evidence>
<dbReference type="InterPro" id="IPR039567">
    <property type="entry name" value="Gly-zipper"/>
</dbReference>
<dbReference type="Pfam" id="PF00691">
    <property type="entry name" value="OmpA"/>
    <property type="match status" value="1"/>
</dbReference>
<dbReference type="SUPFAM" id="SSF103088">
    <property type="entry name" value="OmpA-like"/>
    <property type="match status" value="1"/>
</dbReference>
<feature type="domain" description="OmpA-like" evidence="5">
    <location>
        <begin position="104"/>
        <end position="220"/>
    </location>
</feature>
<dbReference type="CDD" id="cd07185">
    <property type="entry name" value="OmpA_C-like"/>
    <property type="match status" value="1"/>
</dbReference>
<dbReference type="RefSeq" id="WP_311689565.1">
    <property type="nucleotide sequence ID" value="NZ_JAVRHL010000001.1"/>
</dbReference>
<keyword evidence="2 4" id="KW-0472">Membrane</keyword>
<protein>
    <submittedName>
        <fullName evidence="6">OmpA family protein</fullName>
    </submittedName>
</protein>
<dbReference type="InterPro" id="IPR006664">
    <property type="entry name" value="OMP_bac"/>
</dbReference>
<keyword evidence="3" id="KW-0998">Cell outer membrane</keyword>
<dbReference type="PROSITE" id="PS51123">
    <property type="entry name" value="OMPA_2"/>
    <property type="match status" value="1"/>
</dbReference>
<dbReference type="PANTHER" id="PTHR30329:SF21">
    <property type="entry name" value="LIPOPROTEIN YIAD-RELATED"/>
    <property type="match status" value="1"/>
</dbReference>
<evidence type="ECO:0000256" key="1">
    <source>
        <dbReference type="ARBA" id="ARBA00004442"/>
    </source>
</evidence>
<sequence>MSISFKFAAVALTGTIALSACTDPRLLNDGSDPNRTRDGAIVGGLVGAATGALTGDDAEDRRRRAVGGAVIGAAAGGVIGNQLDKQEAELRQQMGNNVAIQNTGNELILTLPQDILFATDSASLRPDLQSDLRSLAANLQRYPNTTVDVIGHTDNTGAASYNQQLSQRRAQSVAGVLINSGVNPARVRSIGRGEDQPIASNLDAAGRQQNRRVEVIIRPN</sequence>
<dbReference type="InterPro" id="IPR006665">
    <property type="entry name" value="OmpA-like"/>
</dbReference>
<evidence type="ECO:0000256" key="2">
    <source>
        <dbReference type="ARBA" id="ARBA00023136"/>
    </source>
</evidence>
<dbReference type="InterPro" id="IPR050330">
    <property type="entry name" value="Bact_OuterMem_StrucFunc"/>
</dbReference>
<evidence type="ECO:0000259" key="5">
    <source>
        <dbReference type="PROSITE" id="PS51123"/>
    </source>
</evidence>
<name>A0ABU3DDL3_9RHOB</name>
<dbReference type="PRINTS" id="PR01021">
    <property type="entry name" value="OMPADOMAIN"/>
</dbReference>
<evidence type="ECO:0000313" key="7">
    <source>
        <dbReference type="Proteomes" id="UP001265259"/>
    </source>
</evidence>
<dbReference type="Proteomes" id="UP001265259">
    <property type="component" value="Unassembled WGS sequence"/>
</dbReference>
<proteinExistence type="predicted"/>
<gene>
    <name evidence="6" type="ORF">RM543_03820</name>
</gene>
<dbReference type="PANTHER" id="PTHR30329">
    <property type="entry name" value="STATOR ELEMENT OF FLAGELLAR MOTOR COMPLEX"/>
    <property type="match status" value="1"/>
</dbReference>
<dbReference type="PROSITE" id="PS51257">
    <property type="entry name" value="PROKAR_LIPOPROTEIN"/>
    <property type="match status" value="1"/>
</dbReference>
<dbReference type="EMBL" id="JAVRHL010000001">
    <property type="protein sequence ID" value="MDT0681802.1"/>
    <property type="molecule type" value="Genomic_DNA"/>
</dbReference>
<comment type="caution">
    <text evidence="6">The sequence shown here is derived from an EMBL/GenBank/DDBJ whole genome shotgun (WGS) entry which is preliminary data.</text>
</comment>
<evidence type="ECO:0000313" key="6">
    <source>
        <dbReference type="EMBL" id="MDT0681802.1"/>
    </source>
</evidence>
<organism evidence="6 7">
    <name type="scientific">Tropicimonas omnivorans</name>
    <dbReference type="NCBI Taxonomy" id="3075590"/>
    <lineage>
        <taxon>Bacteria</taxon>
        <taxon>Pseudomonadati</taxon>
        <taxon>Pseudomonadota</taxon>
        <taxon>Alphaproteobacteria</taxon>
        <taxon>Rhodobacterales</taxon>
        <taxon>Roseobacteraceae</taxon>
        <taxon>Tropicimonas</taxon>
    </lineage>
</organism>
<dbReference type="InterPro" id="IPR036737">
    <property type="entry name" value="OmpA-like_sf"/>
</dbReference>
<accession>A0ABU3DDL3</accession>
<dbReference type="Pfam" id="PF13488">
    <property type="entry name" value="Gly-zipper_Omp"/>
    <property type="match status" value="1"/>
</dbReference>